<keyword evidence="2" id="KW-0732">Signal</keyword>
<evidence type="ECO:0000313" key="4">
    <source>
        <dbReference type="EMBL" id="GGM41812.1"/>
    </source>
</evidence>
<dbReference type="EMBL" id="BMPI01000024">
    <property type="protein sequence ID" value="GGM41812.1"/>
    <property type="molecule type" value="Genomic_DNA"/>
</dbReference>
<comment type="caution">
    <text evidence="4">The sequence shown here is derived from an EMBL/GenBank/DDBJ whole genome shotgun (WGS) entry which is preliminary data.</text>
</comment>
<feature type="chain" id="PRO_5039269033" description="AMIN-like domain-containing protein" evidence="2">
    <location>
        <begin position="21"/>
        <end position="218"/>
    </location>
</feature>
<keyword evidence="5" id="KW-1185">Reference proteome</keyword>
<evidence type="ECO:0000313" key="5">
    <source>
        <dbReference type="Proteomes" id="UP000642070"/>
    </source>
</evidence>
<dbReference type="AlphaFoldDB" id="A0A917WYX6"/>
<gene>
    <name evidence="4" type="ORF">GCM10007977_049180</name>
</gene>
<reference evidence="4" key="1">
    <citation type="journal article" date="2014" name="Int. J. Syst. Evol. Microbiol.">
        <title>Complete genome sequence of Corynebacterium casei LMG S-19264T (=DSM 44701T), isolated from a smear-ripened cheese.</title>
        <authorList>
            <consortium name="US DOE Joint Genome Institute (JGI-PGF)"/>
            <person name="Walter F."/>
            <person name="Albersmeier A."/>
            <person name="Kalinowski J."/>
            <person name="Ruckert C."/>
        </authorList>
    </citation>
    <scope>NUCLEOTIDE SEQUENCE</scope>
    <source>
        <strain evidence="4">JCM 19831</strain>
    </source>
</reference>
<evidence type="ECO:0000256" key="1">
    <source>
        <dbReference type="SAM" id="MobiDB-lite"/>
    </source>
</evidence>
<organism evidence="4 5">
    <name type="scientific">Dactylosporangium sucinum</name>
    <dbReference type="NCBI Taxonomy" id="1424081"/>
    <lineage>
        <taxon>Bacteria</taxon>
        <taxon>Bacillati</taxon>
        <taxon>Actinomycetota</taxon>
        <taxon>Actinomycetes</taxon>
        <taxon>Micromonosporales</taxon>
        <taxon>Micromonosporaceae</taxon>
        <taxon>Dactylosporangium</taxon>
    </lineage>
</organism>
<accession>A0A917WYX6</accession>
<dbReference type="Pfam" id="PF24837">
    <property type="entry name" value="AMIN-like"/>
    <property type="match status" value="1"/>
</dbReference>
<evidence type="ECO:0000256" key="2">
    <source>
        <dbReference type="SAM" id="SignalP"/>
    </source>
</evidence>
<sequence length="218" mass="23245">MQRLLTLVAATALLAACANADAPAAPPASTAHNSTAPTSTTAATTDKPAETPADDPGLTIQYNWGVPTEEVTVEDRVSVPPVPILVEVKAGDHTADGYERVTFAFRAANFPGYRFRYVQQVVQDGSGDPVQLPGRGYLQIVFNPAHAHDDAGRATVPRGLQRPGFRQISGYQLAGDYEAYVTYGFGFAASRPQIRVGERKRPDGTYVVAVDVSRAQAS</sequence>
<feature type="region of interest" description="Disordered" evidence="1">
    <location>
        <begin position="22"/>
        <end position="58"/>
    </location>
</feature>
<feature type="domain" description="AMIN-like" evidence="3">
    <location>
        <begin position="85"/>
        <end position="212"/>
    </location>
</feature>
<dbReference type="RefSeq" id="WP_190252271.1">
    <property type="nucleotide sequence ID" value="NZ_BMPI01000024.1"/>
</dbReference>
<dbReference type="Proteomes" id="UP000642070">
    <property type="component" value="Unassembled WGS sequence"/>
</dbReference>
<proteinExistence type="predicted"/>
<dbReference type="PROSITE" id="PS51257">
    <property type="entry name" value="PROKAR_LIPOPROTEIN"/>
    <property type="match status" value="1"/>
</dbReference>
<dbReference type="InterPro" id="IPR056303">
    <property type="entry name" value="AMIN-like"/>
</dbReference>
<reference evidence="4" key="2">
    <citation type="submission" date="2020-09" db="EMBL/GenBank/DDBJ databases">
        <authorList>
            <person name="Sun Q."/>
            <person name="Ohkuma M."/>
        </authorList>
    </citation>
    <scope>NUCLEOTIDE SEQUENCE</scope>
    <source>
        <strain evidence="4">JCM 19831</strain>
    </source>
</reference>
<evidence type="ECO:0000259" key="3">
    <source>
        <dbReference type="Pfam" id="PF24837"/>
    </source>
</evidence>
<name>A0A917WYX6_9ACTN</name>
<protein>
    <recommendedName>
        <fullName evidence="3">AMIN-like domain-containing protein</fullName>
    </recommendedName>
</protein>
<feature type="compositionally biased region" description="Low complexity" evidence="1">
    <location>
        <begin position="22"/>
        <end position="46"/>
    </location>
</feature>
<feature type="signal peptide" evidence="2">
    <location>
        <begin position="1"/>
        <end position="20"/>
    </location>
</feature>